<evidence type="ECO:0008006" key="3">
    <source>
        <dbReference type="Google" id="ProtNLM"/>
    </source>
</evidence>
<dbReference type="OrthoDB" id="359066at2"/>
<dbReference type="AlphaFoldDB" id="A0A640S7E8"/>
<comment type="caution">
    <text evidence="1">The sequence shown here is derived from an EMBL/GenBank/DDBJ whole genome shotgun (WGS) entry which is preliminary data.</text>
</comment>
<dbReference type="EMBL" id="BLIN01000004">
    <property type="protein sequence ID" value="GFE07169.1"/>
    <property type="molecule type" value="Genomic_DNA"/>
</dbReference>
<reference evidence="1 2" key="1">
    <citation type="submission" date="2019-12" db="EMBL/GenBank/DDBJ databases">
        <title>Whole genome shotgun sequence of Streptomyces caniferus NBRC 15389.</title>
        <authorList>
            <person name="Ichikawa N."/>
            <person name="Kimura A."/>
            <person name="Kitahashi Y."/>
            <person name="Komaki H."/>
            <person name="Tamura T."/>
        </authorList>
    </citation>
    <scope>NUCLEOTIDE SEQUENCE [LARGE SCALE GENOMIC DNA]</scope>
    <source>
        <strain evidence="1 2">NBRC 15389</strain>
    </source>
</reference>
<proteinExistence type="predicted"/>
<dbReference type="SUPFAM" id="SSF88697">
    <property type="entry name" value="PUA domain-like"/>
    <property type="match status" value="1"/>
</dbReference>
<accession>A0A640S7E8</accession>
<evidence type="ECO:0000313" key="1">
    <source>
        <dbReference type="EMBL" id="GFE07169.1"/>
    </source>
</evidence>
<dbReference type="Proteomes" id="UP000435837">
    <property type="component" value="Unassembled WGS sequence"/>
</dbReference>
<protein>
    <recommendedName>
        <fullName evidence="3">ASCH domain-containing protein</fullName>
    </recommendedName>
</protein>
<dbReference type="RefSeq" id="WP_159476310.1">
    <property type="nucleotide sequence ID" value="NZ_BAAATH010000025.1"/>
</dbReference>
<organism evidence="1 2">
    <name type="scientific">Streptomyces caniferus</name>
    <dbReference type="NCBI Taxonomy" id="285557"/>
    <lineage>
        <taxon>Bacteria</taxon>
        <taxon>Bacillati</taxon>
        <taxon>Actinomycetota</taxon>
        <taxon>Actinomycetes</taxon>
        <taxon>Kitasatosporales</taxon>
        <taxon>Streptomycetaceae</taxon>
        <taxon>Streptomyces</taxon>
    </lineage>
</organism>
<evidence type="ECO:0000313" key="2">
    <source>
        <dbReference type="Proteomes" id="UP000435837"/>
    </source>
</evidence>
<dbReference type="Gene3D" id="2.30.130.30">
    <property type="entry name" value="Hypothetical protein"/>
    <property type="match status" value="1"/>
</dbReference>
<gene>
    <name evidence="1" type="ORF">Scani_34370</name>
</gene>
<name>A0A640S7E8_9ACTN</name>
<sequence>MASTGRLHAPAHPGTWIRGITIKHPHAECIVAGAKTIENRPRPWSWRGWLLLHASQSIDRPALRLPLVARTIRGRALATGTVIGVARLTGCHQDPADSLRCTPWAEPGAWHLELSDVQALALPIPARGQLGPWKPTEELVAQVLQQLPNLRAAR</sequence>
<dbReference type="InterPro" id="IPR015947">
    <property type="entry name" value="PUA-like_sf"/>
</dbReference>